<dbReference type="AlphaFoldDB" id="A0AAN2A9G1"/>
<accession>A0AAN2A9G1</accession>
<sequence length="387" mass="41249">MLTSGSSNQMIPIGTRRILIVGGGLSGLVTAYRLHQAGLPICLIEARSRLGGRILSAGEDNRPSNDGLDLGPSWFWPDMTPEILPLVDELGLTFVPQHTDGLMLFQRSQGGMPERYPSFRHQPSSMRLAGGTGAMVSALAARLPQDCLHLESRATNIARTQAGLAVTVSTASGVETIEATHVVFALPPRLLEATVEFSPPPRNATRALWRATPTWMAPHAKFFAVYERPFWREAGFSGAAQSMAGPLVEIHDATTASGKAALFGFVGIPARSRMQLNEKALLSASIAQLGQIFGAEALHPVATLYKDWAIDTLTATELDLTAAGHPAGGRHDWVDADWSRWITLSGSETAANSPGYLAGAIEAGERAAADLIRCNSDVIEPASPKGQ</sequence>
<gene>
    <name evidence="3" type="ORF">AGRHK599_LOCUS4301</name>
</gene>
<comment type="similarity">
    <text evidence="1">Belongs to the flavin monoamine oxidase family.</text>
</comment>
<dbReference type="GO" id="GO:0016491">
    <property type="term" value="F:oxidoreductase activity"/>
    <property type="evidence" value="ECO:0007669"/>
    <property type="project" value="InterPro"/>
</dbReference>
<organism evidence="3 4">
    <name type="scientific">Rhizobium rhizogenes</name>
    <name type="common">Agrobacterium rhizogenes</name>
    <dbReference type="NCBI Taxonomy" id="359"/>
    <lineage>
        <taxon>Bacteria</taxon>
        <taxon>Pseudomonadati</taxon>
        <taxon>Pseudomonadota</taxon>
        <taxon>Alphaproteobacteria</taxon>
        <taxon>Hyphomicrobiales</taxon>
        <taxon>Rhizobiaceae</taxon>
        <taxon>Rhizobium/Agrobacterium group</taxon>
        <taxon>Rhizobium</taxon>
    </lineage>
</organism>
<dbReference type="PANTHER" id="PTHR43563">
    <property type="entry name" value="AMINE OXIDASE"/>
    <property type="match status" value="1"/>
</dbReference>
<dbReference type="InterPro" id="IPR036188">
    <property type="entry name" value="FAD/NAD-bd_sf"/>
</dbReference>
<evidence type="ECO:0000256" key="1">
    <source>
        <dbReference type="ARBA" id="ARBA00005995"/>
    </source>
</evidence>
<evidence type="ECO:0000259" key="2">
    <source>
        <dbReference type="Pfam" id="PF01593"/>
    </source>
</evidence>
<dbReference type="Pfam" id="PF01593">
    <property type="entry name" value="Amino_oxidase"/>
    <property type="match status" value="1"/>
</dbReference>
<dbReference type="Gene3D" id="3.50.50.60">
    <property type="entry name" value="FAD/NAD(P)-binding domain"/>
    <property type="match status" value="2"/>
</dbReference>
<feature type="domain" description="Amine oxidase" evidence="2">
    <location>
        <begin position="115"/>
        <end position="372"/>
    </location>
</feature>
<comment type="caution">
    <text evidence="3">The sequence shown here is derived from an EMBL/GenBank/DDBJ whole genome shotgun (WGS) entry which is preliminary data.</text>
</comment>
<dbReference type="Pfam" id="PF13450">
    <property type="entry name" value="NAD_binding_8"/>
    <property type="match status" value="1"/>
</dbReference>
<name>A0AAN2A9G1_RHIRH</name>
<proteinExistence type="inferred from homology"/>
<evidence type="ECO:0000313" key="4">
    <source>
        <dbReference type="Proteomes" id="UP000528185"/>
    </source>
</evidence>
<dbReference type="Proteomes" id="UP000528185">
    <property type="component" value="Unassembled WGS sequence"/>
</dbReference>
<dbReference type="SUPFAM" id="SSF51905">
    <property type="entry name" value="FAD/NAD(P)-binding domain"/>
    <property type="match status" value="1"/>
</dbReference>
<reference evidence="3 4" key="1">
    <citation type="submission" date="2020-06" db="EMBL/GenBank/DDBJ databases">
        <authorList>
            <person name="De Coninck B."/>
            <person name="Ibrahim H."/>
        </authorList>
    </citation>
    <scope>NUCLEOTIDE SEQUENCE [LARGE SCALE GENOMIC DNA]</scope>
    <source>
        <strain evidence="3">Ag_rhizogenes_K599</strain>
    </source>
</reference>
<dbReference type="InterPro" id="IPR050703">
    <property type="entry name" value="Flavin_MAO"/>
</dbReference>
<protein>
    <recommendedName>
        <fullName evidence="2">Amine oxidase domain-containing protein</fullName>
    </recommendedName>
</protein>
<dbReference type="PANTHER" id="PTHR43563:SF1">
    <property type="entry name" value="AMINE OXIDASE [FLAVIN-CONTAINING] B"/>
    <property type="match status" value="1"/>
</dbReference>
<dbReference type="EMBL" id="CAICSX020000002">
    <property type="protein sequence ID" value="CAD0216038.1"/>
    <property type="molecule type" value="Genomic_DNA"/>
</dbReference>
<dbReference type="InterPro" id="IPR002937">
    <property type="entry name" value="Amino_oxidase"/>
</dbReference>
<dbReference type="SUPFAM" id="SSF54373">
    <property type="entry name" value="FAD-linked reductases, C-terminal domain"/>
    <property type="match status" value="1"/>
</dbReference>
<evidence type="ECO:0000313" key="3">
    <source>
        <dbReference type="EMBL" id="CAD0216038.1"/>
    </source>
</evidence>